<dbReference type="InterPro" id="IPR027417">
    <property type="entry name" value="P-loop_NTPase"/>
</dbReference>
<protein>
    <recommendedName>
        <fullName evidence="7">NACHT domain-containing protein</fullName>
    </recommendedName>
</protein>
<dbReference type="SUPFAM" id="SSF52540">
    <property type="entry name" value="P-loop containing nucleoside triphosphate hydrolases"/>
    <property type="match status" value="1"/>
</dbReference>
<feature type="compositionally biased region" description="Low complexity" evidence="2">
    <location>
        <begin position="999"/>
        <end position="1016"/>
    </location>
</feature>
<evidence type="ECO:0008006" key="7">
    <source>
        <dbReference type="Google" id="ProtNLM"/>
    </source>
</evidence>
<dbReference type="OrthoDB" id="7464126at2759"/>
<feature type="compositionally biased region" description="Polar residues" evidence="2">
    <location>
        <begin position="1031"/>
        <end position="1051"/>
    </location>
</feature>
<feature type="compositionally biased region" description="Polar residues" evidence="2">
    <location>
        <begin position="1058"/>
        <end position="1068"/>
    </location>
</feature>
<feature type="region of interest" description="Disordered" evidence="2">
    <location>
        <begin position="1187"/>
        <end position="1217"/>
    </location>
</feature>
<dbReference type="PANTHER" id="PTHR10039">
    <property type="entry name" value="AMELOGENIN"/>
    <property type="match status" value="1"/>
</dbReference>
<comment type="caution">
    <text evidence="5">The sequence shown here is derived from an EMBL/GenBank/DDBJ whole genome shotgun (WGS) entry which is preliminary data.</text>
</comment>
<feature type="region of interest" description="Disordered" evidence="2">
    <location>
        <begin position="958"/>
        <end position="1068"/>
    </location>
</feature>
<dbReference type="AlphaFoldDB" id="A0A9P9HPK8"/>
<feature type="compositionally biased region" description="Polar residues" evidence="2">
    <location>
        <begin position="838"/>
        <end position="851"/>
    </location>
</feature>
<feature type="compositionally biased region" description="Low complexity" evidence="2">
    <location>
        <begin position="906"/>
        <end position="919"/>
    </location>
</feature>
<keyword evidence="1" id="KW-0677">Repeat</keyword>
<feature type="domain" description="DUF7708" evidence="3">
    <location>
        <begin position="72"/>
        <end position="203"/>
    </location>
</feature>
<dbReference type="GeneID" id="70228891"/>
<keyword evidence="6" id="KW-1185">Reference proteome</keyword>
<dbReference type="PANTHER" id="PTHR10039:SF14">
    <property type="entry name" value="NACHT DOMAIN-CONTAINING PROTEIN"/>
    <property type="match status" value="1"/>
</dbReference>
<dbReference type="Pfam" id="PF24809">
    <property type="entry name" value="DUF7708"/>
    <property type="match status" value="1"/>
</dbReference>
<dbReference type="InterPro" id="IPR056884">
    <property type="entry name" value="NPHP3-like_N"/>
</dbReference>
<dbReference type="InterPro" id="IPR056125">
    <property type="entry name" value="DUF7708"/>
</dbReference>
<feature type="region of interest" description="Disordered" evidence="2">
    <location>
        <begin position="824"/>
        <end position="919"/>
    </location>
</feature>
<gene>
    <name evidence="5" type="ORF">BKA55DRAFT_686430</name>
</gene>
<sequence>MPLKPAVSALARNTIKTAYDELDRTINLADKRDFPNTALQDVREAALKIENQLAARQSLQNMRRLLPLFRGLEHYSKVVDILCNGTPYLPWIWAPITLILRIASEFVEAFEQIIKGYASIAESLKRFEILSDAFINEPDFQQTVAVFYADILKFHKSAYKFVRRSGWTLIFSASWGRFERRFGNILEDLKQHGTLIDLEANARDISQAKTMRDDIRKWREESENRVRQEDIEHSAKQYESIVSWLKVNDADQLAIIESISSEAAEYQGTCGWILKNKKVRSWADAKPDTPALWLKGSAGTGKSVLCTQLVNFLKGTKFVVCHFCTYLYASSTMYEQILKLLLLQVLRKDADLAAHVYKSCIMEKKSPTTTALEQLLQKLLASMSSDPRKYRLQGFAFQPGTINFVGPTQEKADCLFKRGKDFVERDNSSGVIVTKSDGMFLYARLVMDYLSSNIFFSGYEFKESVNQLPRKLTDFYQRILSHILAPLDRRSEDRIRCILGWIAFAKRPLRRAELLSAITFSSGDSKISDLVPEYIIDMTGTLIEERKDSTLAFIHNSVKDFLQTSSQSIVIRERQAFQEHGVATVACLLSGLKTFDDAYPAHDRVLRVAKGLHGFHVYATEFWTEYLFSCASSNNTITADSLPESLISLACELADELERTDPTVMADDPMIKPIDKRLEFLQQYQVLQKHVDRALRGRSLDSLKSRILQDHHNHVKQQRSTTQPISDKIGTLLASYQELVKFLLSQTYYPGISPDELESFKVHFGTAAFTCRLTSCSYATIGFNTAKLLMEHERTHIRWFQCTVPGCQYPPLVSNQALTNHRKKYHTPVITSKPILRHTSTSKRNNLNHSQGLRRESSTNQPQEKQPGQQQLSPQQGQEPPQLQQPGQNSANPGMQPAGALGPNTVYDVQPQVPQDFPPHVLQVFPDDMAEVRNQRPNLAQIPDDQLHNIVLEMKKDSWGQQQQMRNQQALVQQHIRNQQAQAKTRAQIAPDQSQQGAQSQMGVPQGPSQQQSPQPNQTPRPQNVPVPNAMAQNVTPQTNGQKQPSVTPEQTRPEPQPANNRAQPNQAINKTIAHLIALRQEERRQVVQEAMPDITMMPQEHSQTAAKLQRIVVDISKISRLVRKWYGITRDDARARVFFRTRWRILKQFADDEKMSILKDAFSIRSSEIDHARDLLESMAKDLINARNADMAKQQGTPQAQSAQLTQPQQPMPQQQ</sequence>
<dbReference type="Proteomes" id="UP000720189">
    <property type="component" value="Unassembled WGS sequence"/>
</dbReference>
<feature type="domain" description="Nephrocystin 3-like N-terminal" evidence="4">
    <location>
        <begin position="268"/>
        <end position="384"/>
    </location>
</feature>
<proteinExistence type="predicted"/>
<evidence type="ECO:0000256" key="2">
    <source>
        <dbReference type="SAM" id="MobiDB-lite"/>
    </source>
</evidence>
<evidence type="ECO:0000313" key="5">
    <source>
        <dbReference type="EMBL" id="KAH7260852.1"/>
    </source>
</evidence>
<name>A0A9P9HPK8_FUSRE</name>
<feature type="compositionally biased region" description="Low complexity" evidence="2">
    <location>
        <begin position="1198"/>
        <end position="1217"/>
    </location>
</feature>
<dbReference type="EMBL" id="JAGMUX010000004">
    <property type="protein sequence ID" value="KAH7260852.1"/>
    <property type="molecule type" value="Genomic_DNA"/>
</dbReference>
<reference evidence="5" key="1">
    <citation type="journal article" date="2021" name="Nat. Commun.">
        <title>Genetic determinants of endophytism in the Arabidopsis root mycobiome.</title>
        <authorList>
            <person name="Mesny F."/>
            <person name="Miyauchi S."/>
            <person name="Thiergart T."/>
            <person name="Pickel B."/>
            <person name="Atanasova L."/>
            <person name="Karlsson M."/>
            <person name="Huettel B."/>
            <person name="Barry K.W."/>
            <person name="Haridas S."/>
            <person name="Chen C."/>
            <person name="Bauer D."/>
            <person name="Andreopoulos W."/>
            <person name="Pangilinan J."/>
            <person name="LaButti K."/>
            <person name="Riley R."/>
            <person name="Lipzen A."/>
            <person name="Clum A."/>
            <person name="Drula E."/>
            <person name="Henrissat B."/>
            <person name="Kohler A."/>
            <person name="Grigoriev I.V."/>
            <person name="Martin F.M."/>
            <person name="Hacquard S."/>
        </authorList>
    </citation>
    <scope>NUCLEOTIDE SEQUENCE</scope>
    <source>
        <strain evidence="5">MPI-CAGE-AT-0023</strain>
    </source>
</reference>
<accession>A0A9P9HPK8</accession>
<evidence type="ECO:0000256" key="1">
    <source>
        <dbReference type="ARBA" id="ARBA00022737"/>
    </source>
</evidence>
<organism evidence="5 6">
    <name type="scientific">Fusarium redolens</name>
    <dbReference type="NCBI Taxonomy" id="48865"/>
    <lineage>
        <taxon>Eukaryota</taxon>
        <taxon>Fungi</taxon>
        <taxon>Dikarya</taxon>
        <taxon>Ascomycota</taxon>
        <taxon>Pezizomycotina</taxon>
        <taxon>Sordariomycetes</taxon>
        <taxon>Hypocreomycetidae</taxon>
        <taxon>Hypocreales</taxon>
        <taxon>Nectriaceae</taxon>
        <taxon>Fusarium</taxon>
        <taxon>Fusarium redolens species complex</taxon>
    </lineage>
</organism>
<evidence type="ECO:0000259" key="3">
    <source>
        <dbReference type="Pfam" id="PF24809"/>
    </source>
</evidence>
<dbReference type="RefSeq" id="XP_046052729.1">
    <property type="nucleotide sequence ID" value="XM_046198937.1"/>
</dbReference>
<feature type="compositionally biased region" description="Low complexity" evidence="2">
    <location>
        <begin position="861"/>
        <end position="888"/>
    </location>
</feature>
<evidence type="ECO:0000259" key="4">
    <source>
        <dbReference type="Pfam" id="PF24883"/>
    </source>
</evidence>
<feature type="compositionally biased region" description="Polar residues" evidence="2">
    <location>
        <begin position="959"/>
        <end position="998"/>
    </location>
</feature>
<dbReference type="Pfam" id="PF24883">
    <property type="entry name" value="NPHP3_N"/>
    <property type="match status" value="1"/>
</dbReference>
<evidence type="ECO:0000313" key="6">
    <source>
        <dbReference type="Proteomes" id="UP000720189"/>
    </source>
</evidence>